<dbReference type="STRING" id="1136941.ACH46_13455"/>
<name>A0A0N9N4G1_9ACTN</name>
<protein>
    <submittedName>
        <fullName evidence="2">Uncharacterized protein</fullName>
    </submittedName>
</protein>
<accession>A0A0N9N4G1</accession>
<sequence length="187" mass="20080">MAQKIGVDDVAPAPDWEVPLGWVVVSASDVPSGGEELRALLADCLSRGLDDPYDIADELQLDFGLVRHGLEQLLADLAKSPSTEPDTGGVLPEPSVQKPSEPEAVPAAVTNRFRKAARMVQKLDPARAASARVLLKAAASRAPLTIERAKTITRLSGDEFEDILDDLVIRGELLRNVDGGVQTWVRP</sequence>
<dbReference type="PATRIC" id="fig|1136941.3.peg.2737"/>
<reference evidence="2 3" key="2">
    <citation type="journal article" date="2017" name="Int. J. Syst. Evol. Microbiol.">
        <title>Gordonia phthalatica sp. nov., a di-n-butyl phthalate-degrading bacterium isolated from activated sludge.</title>
        <authorList>
            <person name="Jin D."/>
            <person name="Kong X."/>
            <person name="Jia M."/>
            <person name="Yu X."/>
            <person name="Wang X."/>
            <person name="Zhuang X."/>
            <person name="Deng Y."/>
            <person name="Bai Z."/>
        </authorList>
    </citation>
    <scope>NUCLEOTIDE SEQUENCE [LARGE SCALE GENOMIC DNA]</scope>
    <source>
        <strain evidence="2 3">QH-11</strain>
    </source>
</reference>
<reference evidence="3" key="1">
    <citation type="submission" date="2015-06" db="EMBL/GenBank/DDBJ databases">
        <title>Complete genome sequence and metabolic analysis of phthalate degradation pathway in Gordonia sp. QH-11.</title>
        <authorList>
            <person name="Jin D."/>
            <person name="Kong X."/>
            <person name="Bai Z."/>
        </authorList>
    </citation>
    <scope>NUCLEOTIDE SEQUENCE [LARGE SCALE GENOMIC DNA]</scope>
    <source>
        <strain evidence="3">QH-11</strain>
    </source>
</reference>
<organism evidence="2 3">
    <name type="scientific">Gordonia phthalatica</name>
    <dbReference type="NCBI Taxonomy" id="1136941"/>
    <lineage>
        <taxon>Bacteria</taxon>
        <taxon>Bacillati</taxon>
        <taxon>Actinomycetota</taxon>
        <taxon>Actinomycetes</taxon>
        <taxon>Mycobacteriales</taxon>
        <taxon>Gordoniaceae</taxon>
        <taxon>Gordonia</taxon>
    </lineage>
</organism>
<dbReference type="Proteomes" id="UP000063789">
    <property type="component" value="Chromosome"/>
</dbReference>
<dbReference type="RefSeq" id="WP_062393375.1">
    <property type="nucleotide sequence ID" value="NZ_CP011853.1"/>
</dbReference>
<dbReference type="AlphaFoldDB" id="A0A0N9N4G1"/>
<dbReference type="KEGG" id="goq:ACH46_13455"/>
<feature type="region of interest" description="Disordered" evidence="1">
    <location>
        <begin position="79"/>
        <end position="103"/>
    </location>
</feature>
<evidence type="ECO:0000313" key="3">
    <source>
        <dbReference type="Proteomes" id="UP000063789"/>
    </source>
</evidence>
<gene>
    <name evidence="2" type="ORF">ACH46_13455</name>
</gene>
<evidence type="ECO:0000313" key="2">
    <source>
        <dbReference type="EMBL" id="ALG85297.1"/>
    </source>
</evidence>
<evidence type="ECO:0000256" key="1">
    <source>
        <dbReference type="SAM" id="MobiDB-lite"/>
    </source>
</evidence>
<proteinExistence type="predicted"/>
<dbReference type="OrthoDB" id="9898935at2"/>
<dbReference type="EMBL" id="CP011853">
    <property type="protein sequence ID" value="ALG85297.1"/>
    <property type="molecule type" value="Genomic_DNA"/>
</dbReference>
<keyword evidence="3" id="KW-1185">Reference proteome</keyword>